<accession>A0A150IWH1</accession>
<sequence>MSRFLVLLAAKTIVSLPGNGRVIVGDTEILFREISDERDRNLSGLKYGWLIDIRLNKENIDNAIIKAWEISEFFLNNLCLETGVPVHDSKVLLSYEITENTKKRIFRQYLNIDPKVSGVEIDLRDYSNHGNKINEYNRKRVFRAIRSFRKGVNASDPLDQFYFFWHGLESLNPILAETYEIKDDKGKRKTTKLKEIGRTCEHCGKGCKTTIPAGIEALYDDLNIDEKLRKQLADTRTGLVHGIKSIKELTNEALKLLPGISMILHHGISSVLRISFKESVYNNLQNIHPTKMGEINYIQGYLRLKDLSNIESGYYPYLSLKSDADGEFTVVTETYCNIENVEFSTSGNVILDANLKLH</sequence>
<reference evidence="3 4" key="1">
    <citation type="journal article" date="2016" name="ISME J.">
        <title>Chasing the elusive Euryarchaeota class WSA2: genomes reveal a uniquely fastidious methyl-reducing methanogen.</title>
        <authorList>
            <person name="Nobu M.K."/>
            <person name="Narihiro T."/>
            <person name="Kuroda K."/>
            <person name="Mei R."/>
            <person name="Liu W.T."/>
        </authorList>
    </citation>
    <scope>NUCLEOTIDE SEQUENCE [LARGE SCALE GENOMIC DNA]</scope>
    <source>
        <strain evidence="1">B03fssc0709_Meth_Bin005</strain>
        <strain evidence="2">BMIXfssc0709_Meth_Bin006</strain>
    </source>
</reference>
<dbReference type="Proteomes" id="UP000092403">
    <property type="component" value="Unassembled WGS sequence"/>
</dbReference>
<comment type="caution">
    <text evidence="1">The sequence shown here is derived from an EMBL/GenBank/DDBJ whole genome shotgun (WGS) entry which is preliminary data.</text>
</comment>
<evidence type="ECO:0008006" key="5">
    <source>
        <dbReference type="Google" id="ProtNLM"/>
    </source>
</evidence>
<dbReference type="Proteomes" id="UP000092401">
    <property type="component" value="Unassembled WGS sequence"/>
</dbReference>
<dbReference type="EMBL" id="LNGE01000040">
    <property type="protein sequence ID" value="KYC44842.1"/>
    <property type="molecule type" value="Genomic_DNA"/>
</dbReference>
<evidence type="ECO:0000313" key="1">
    <source>
        <dbReference type="EMBL" id="KYC44842.1"/>
    </source>
</evidence>
<evidence type="ECO:0000313" key="3">
    <source>
        <dbReference type="Proteomes" id="UP000092401"/>
    </source>
</evidence>
<gene>
    <name evidence="1" type="ORF">APG10_01382</name>
    <name evidence="2" type="ORF">APG12_01542</name>
</gene>
<proteinExistence type="predicted"/>
<dbReference type="EMBL" id="LNJC01000038">
    <property type="protein sequence ID" value="KYC49346.1"/>
    <property type="molecule type" value="Genomic_DNA"/>
</dbReference>
<accession>A0A150IIS3</accession>
<name>A0A150IIS3_9EURY</name>
<protein>
    <recommendedName>
        <fullName evidence="5">Apea-like HEPN domain-containing protein</fullName>
    </recommendedName>
</protein>
<evidence type="ECO:0000313" key="4">
    <source>
        <dbReference type="Proteomes" id="UP000092403"/>
    </source>
</evidence>
<organism evidence="1 3">
    <name type="scientific">Candidatus Methanofastidiosum methylothiophilum</name>
    <dbReference type="NCBI Taxonomy" id="1705564"/>
    <lineage>
        <taxon>Archaea</taxon>
        <taxon>Methanobacteriati</taxon>
        <taxon>Methanobacteriota</taxon>
        <taxon>Stenosarchaea group</taxon>
        <taxon>Candidatus Methanofastidiosia</taxon>
        <taxon>Candidatus Methanofastidiosales</taxon>
        <taxon>Candidatus Methanofastidiosaceae</taxon>
        <taxon>Candidatus Methanofastidiosum</taxon>
    </lineage>
</organism>
<dbReference type="AlphaFoldDB" id="A0A150IIS3"/>
<evidence type="ECO:0000313" key="2">
    <source>
        <dbReference type="EMBL" id="KYC49346.1"/>
    </source>
</evidence>